<dbReference type="KEGG" id="nva:G3M78_11575"/>
<evidence type="ECO:0000313" key="1">
    <source>
        <dbReference type="EMBL" id="QPJ65998.1"/>
    </source>
</evidence>
<name>A0A7T0C3T1_9BACT</name>
<gene>
    <name evidence="1" type="ORF">G3M78_11575</name>
</gene>
<accession>A0A7T0C3T1</accession>
<protein>
    <submittedName>
        <fullName evidence="1">Uncharacterized protein</fullName>
    </submittedName>
</protein>
<dbReference type="AlphaFoldDB" id="A0A7T0C3T1"/>
<evidence type="ECO:0000313" key="2">
    <source>
        <dbReference type="Proteomes" id="UP000594464"/>
    </source>
</evidence>
<reference evidence="2" key="1">
    <citation type="submission" date="2020-02" db="EMBL/GenBank/DDBJ databases">
        <title>Genomic and physiological characterization of two novel Nitrospinaceae genera.</title>
        <authorList>
            <person name="Mueller A.J."/>
            <person name="Jung M.-Y."/>
            <person name="Strachan C.R."/>
            <person name="Herbold C.W."/>
            <person name="Kirkegaard R.H."/>
            <person name="Daims H."/>
        </authorList>
    </citation>
    <scope>NUCLEOTIDE SEQUENCE [LARGE SCALE GENOMIC DNA]</scope>
</reference>
<proteinExistence type="predicted"/>
<dbReference type="PROSITE" id="PS51257">
    <property type="entry name" value="PROKAR_LIPOPROTEIN"/>
    <property type="match status" value="1"/>
</dbReference>
<organism evidence="1 2">
    <name type="scientific">Candidatus Nitrohelix vancouverensis</name>
    <dbReference type="NCBI Taxonomy" id="2705534"/>
    <lineage>
        <taxon>Bacteria</taxon>
        <taxon>Pseudomonadati</taxon>
        <taxon>Nitrospinota/Tectimicrobiota group</taxon>
        <taxon>Nitrospinota</taxon>
        <taxon>Nitrospinia</taxon>
        <taxon>Nitrospinales</taxon>
        <taxon>Nitrospinaceae</taxon>
        <taxon>Candidatus Nitrohelix</taxon>
    </lineage>
</organism>
<dbReference type="EMBL" id="CP048620">
    <property type="protein sequence ID" value="QPJ65998.1"/>
    <property type="molecule type" value="Genomic_DNA"/>
</dbReference>
<sequence length="361" mass="39668">MRRLRNILSLMVCVATLSGCMGWIGPASIKSDRNSYNTSIQKSDNEQLLLNLVRLKYRDTPFFLEVSGIASQFTISADASLSATLQKGDYGIFGPKAGMLLKESPTVTYSPLQGEQFIQRFLSQIPIDHLYLLYKSGWSIERVMRIAIQQIGPLKNAPNASGPTPKKAPEFEAFVQVIRLIRHFQVEGLLSVSLSGEIDSRKLTFKIDPSAEQSEELKQLRAHLKLPEGALAFSLGHAANDPSFGEFTVETRSLLGIMYYLSHAVETPQADAELGNVTLTVKADGTPFDWKKMSGDLLNVRTQESSPDNPAVSVKYGDNWFYISQSDLDSKSTFSLLGQIFSLQAGNAKSGAPLLTLPVGN</sequence>
<dbReference type="Proteomes" id="UP000594464">
    <property type="component" value="Chromosome"/>
</dbReference>